<evidence type="ECO:0000313" key="4">
    <source>
        <dbReference type="Proteomes" id="UP000199095"/>
    </source>
</evidence>
<keyword evidence="1" id="KW-0812">Transmembrane</keyword>
<proteinExistence type="predicted"/>
<evidence type="ECO:0000259" key="2">
    <source>
        <dbReference type="Pfam" id="PF03703"/>
    </source>
</evidence>
<organism evidence="3 4">
    <name type="scientific">Salinibacillus kushneri</name>
    <dbReference type="NCBI Taxonomy" id="237682"/>
    <lineage>
        <taxon>Bacteria</taxon>
        <taxon>Bacillati</taxon>
        <taxon>Bacillota</taxon>
        <taxon>Bacilli</taxon>
        <taxon>Bacillales</taxon>
        <taxon>Bacillaceae</taxon>
        <taxon>Salinibacillus</taxon>
    </lineage>
</organism>
<feature type="transmembrane region" description="Helical" evidence="1">
    <location>
        <begin position="358"/>
        <end position="377"/>
    </location>
</feature>
<protein>
    <submittedName>
        <fullName evidence="3">Putative membrane protein</fullName>
    </submittedName>
</protein>
<dbReference type="EMBL" id="FOHJ01000012">
    <property type="protein sequence ID" value="SET96362.1"/>
    <property type="molecule type" value="Genomic_DNA"/>
</dbReference>
<dbReference type="RefSeq" id="WP_093137075.1">
    <property type="nucleotide sequence ID" value="NZ_FOHJ01000012.1"/>
</dbReference>
<feature type="transmembrane region" description="Helical" evidence="1">
    <location>
        <begin position="46"/>
        <end position="64"/>
    </location>
</feature>
<dbReference type="Proteomes" id="UP000199095">
    <property type="component" value="Unassembled WGS sequence"/>
</dbReference>
<name>A0A1I0IH92_9BACI</name>
<keyword evidence="1" id="KW-1133">Transmembrane helix</keyword>
<dbReference type="Pfam" id="PF03703">
    <property type="entry name" value="bPH_2"/>
    <property type="match status" value="3"/>
</dbReference>
<keyword evidence="4" id="KW-1185">Reference proteome</keyword>
<dbReference type="OrthoDB" id="2317554at2"/>
<evidence type="ECO:0000313" key="3">
    <source>
        <dbReference type="EMBL" id="SET96362.1"/>
    </source>
</evidence>
<dbReference type="InterPro" id="IPR014529">
    <property type="entry name" value="UCP026631"/>
</dbReference>
<dbReference type="PANTHER" id="PTHR34473">
    <property type="entry name" value="UPF0699 TRANSMEMBRANE PROTEIN YDBS"/>
    <property type="match status" value="1"/>
</dbReference>
<sequence>MTLKRMHPFKIMYSFMKTLKNSLFILIYLFVLNFNDDSTFIKFAKIAFLMFLVFRFIYLVIEWWNTKYGIKDRSIHFYQGLFKKKNRSIPLKQVQNIQFNSPFFYRMFHLTSLSLETSSTNEEATLKFEAINKKEAESIEHQLDPYKSNAYLSGEEYDFQEPIRSERGRESNRNVQFTPTRKDVLKASFLSFSFLALIPILVSTYHEFNNVIHLDDNLDGIWAFLTSSWLIIGTAVTLFVIIAITFGMIRTFLKYGKYEIASDPERIYIHSGLLNERSFSIRKEDVQAIQMTQTFLKRILGLAEVKLISAENINADSSEEISTLYPFLPIKRTYSLIQELLPDFQISQTTDHLPGSALFMRMLRIPWFWIISTVLLLWLIPQWWYLSLILLVITYLLRILHYRNTRYVMNKEFIQFELNGLNRTLFITNRQKIVEAEVEQTLLQKKFGLATIRTINRTKPIHHEEMKDVSVETSKIFLSWYQNRKYEIQTE</sequence>
<dbReference type="STRING" id="237682.SAMN05421676_11285"/>
<feature type="domain" description="YdbS-like PH" evidence="2">
    <location>
        <begin position="263"/>
        <end position="314"/>
    </location>
</feature>
<dbReference type="PANTHER" id="PTHR34473:SF2">
    <property type="entry name" value="UPF0699 TRANSMEMBRANE PROTEIN YDBT"/>
    <property type="match status" value="1"/>
</dbReference>
<reference evidence="4" key="1">
    <citation type="submission" date="2016-10" db="EMBL/GenBank/DDBJ databases">
        <authorList>
            <person name="Varghese N."/>
            <person name="Submissions S."/>
        </authorList>
    </citation>
    <scope>NUCLEOTIDE SEQUENCE [LARGE SCALE GENOMIC DNA]</scope>
    <source>
        <strain evidence="4">CGMCC 1.3566</strain>
    </source>
</reference>
<dbReference type="PIRSF" id="PIRSF026631">
    <property type="entry name" value="UCP026631"/>
    <property type="match status" value="1"/>
</dbReference>
<keyword evidence="1" id="KW-0472">Membrane</keyword>
<feature type="domain" description="YdbS-like PH" evidence="2">
    <location>
        <begin position="402"/>
        <end position="456"/>
    </location>
</feature>
<evidence type="ECO:0000256" key="1">
    <source>
        <dbReference type="SAM" id="Phobius"/>
    </source>
</evidence>
<feature type="transmembrane region" description="Helical" evidence="1">
    <location>
        <begin position="383"/>
        <end position="401"/>
    </location>
</feature>
<dbReference type="InterPro" id="IPR005182">
    <property type="entry name" value="YdbS-like_PH"/>
</dbReference>
<feature type="transmembrane region" description="Helical" evidence="1">
    <location>
        <begin position="222"/>
        <end position="249"/>
    </location>
</feature>
<feature type="domain" description="YdbS-like PH" evidence="2">
    <location>
        <begin position="63"/>
        <end position="142"/>
    </location>
</feature>
<feature type="transmembrane region" description="Helical" evidence="1">
    <location>
        <begin position="184"/>
        <end position="202"/>
    </location>
</feature>
<gene>
    <name evidence="3" type="ORF">SAMN05421676_11285</name>
</gene>
<accession>A0A1I0IH92</accession>
<dbReference type="AlphaFoldDB" id="A0A1I0IH92"/>